<evidence type="ECO:0000313" key="10">
    <source>
        <dbReference type="Proteomes" id="UP000186883"/>
    </source>
</evidence>
<dbReference type="PANTHER" id="PTHR42718:SF35">
    <property type="entry name" value="BLL0718 PROTEIN"/>
    <property type="match status" value="1"/>
</dbReference>
<feature type="transmembrane region" description="Helical" evidence="5">
    <location>
        <begin position="112"/>
        <end position="135"/>
    </location>
</feature>
<feature type="transmembrane region" description="Helical" evidence="5">
    <location>
        <begin position="209"/>
        <end position="229"/>
    </location>
</feature>
<dbReference type="OrthoDB" id="3717319at2"/>
<dbReference type="Proteomes" id="UP000076321">
    <property type="component" value="Unassembled WGS sequence"/>
</dbReference>
<dbReference type="GO" id="GO:0005886">
    <property type="term" value="C:plasma membrane"/>
    <property type="evidence" value="ECO:0007669"/>
    <property type="project" value="UniProtKB-SubCell"/>
</dbReference>
<dbReference type="InterPro" id="IPR011701">
    <property type="entry name" value="MFS"/>
</dbReference>
<dbReference type="Proteomes" id="UP000186883">
    <property type="component" value="Unassembled WGS sequence"/>
</dbReference>
<dbReference type="PROSITE" id="PS50850">
    <property type="entry name" value="MFS"/>
    <property type="match status" value="1"/>
</dbReference>
<reference evidence="7 9" key="1">
    <citation type="submission" date="2015-12" db="EMBL/GenBank/DDBJ databases">
        <title>Amycolatopsis regifaucium genome sequencing and assembly.</title>
        <authorList>
            <person name="Mayilraj S."/>
        </authorList>
    </citation>
    <scope>NUCLEOTIDE SEQUENCE [LARGE SCALE GENOMIC DNA]</scope>
    <source>
        <strain evidence="7 9">GY080</strain>
    </source>
</reference>
<evidence type="ECO:0000259" key="6">
    <source>
        <dbReference type="PROSITE" id="PS50850"/>
    </source>
</evidence>
<evidence type="ECO:0000256" key="3">
    <source>
        <dbReference type="ARBA" id="ARBA00022989"/>
    </source>
</evidence>
<evidence type="ECO:0000313" key="8">
    <source>
        <dbReference type="EMBL" id="OKA11442.1"/>
    </source>
</evidence>
<feature type="transmembrane region" description="Helical" evidence="5">
    <location>
        <begin position="343"/>
        <end position="361"/>
    </location>
</feature>
<evidence type="ECO:0000313" key="9">
    <source>
        <dbReference type="Proteomes" id="UP000076321"/>
    </source>
</evidence>
<feature type="domain" description="Major facilitator superfamily (MFS) profile" evidence="6">
    <location>
        <begin position="23"/>
        <end position="465"/>
    </location>
</feature>
<sequence length="468" mass="47755">MTQETARSAPAGAPASPPGARGVYVALVLAAILGQMSGAMPTAALGDIALRLEASASAVGFAHSLCFLLGGLVAVVVASYADYSSRRRLLIGSLVVTCVGLALAAATPNVEVLMVARVLQSASGAAFPLALRVLWETMPPERFGRAMGVITAAYGGVAGIDSLIGGWLTDHGGFRAVFGFMTAFGALALYAAVRAVPGSEPSRDGKMDWWGAAVLCLSLASIQAAAGMADGPVRWLLVFAGLGVALFLVFVRVEARRANALIPARYLLSRRIWPMLLTSVLLLTGVLSVINYTVPLLAIFPAGGYGYSATMMTLLFMVPPCAVTVLASPLAGALAPRVGWLRILRLSLAGVAPLIVAIALAHRSQWVVLGLVILLAAVNSVALTALNGLSVVLAPQGKAGVLPGINSACLGLGGSIGIALASQLSGRAPSPGDSPTAGFAGALWMAAIATALALVVSFAVRERRDGEL</sequence>
<evidence type="ECO:0000256" key="1">
    <source>
        <dbReference type="ARBA" id="ARBA00004651"/>
    </source>
</evidence>
<feature type="transmembrane region" description="Helical" evidence="5">
    <location>
        <begin position="272"/>
        <end position="294"/>
    </location>
</feature>
<keyword evidence="10" id="KW-1185">Reference proteome</keyword>
<protein>
    <recommendedName>
        <fullName evidence="6">Major facilitator superfamily (MFS) profile domain-containing protein</fullName>
    </recommendedName>
</protein>
<feature type="transmembrane region" description="Helical" evidence="5">
    <location>
        <begin position="441"/>
        <end position="460"/>
    </location>
</feature>
<evidence type="ECO:0000313" key="7">
    <source>
        <dbReference type="EMBL" id="KZB88330.1"/>
    </source>
</evidence>
<evidence type="ECO:0000256" key="5">
    <source>
        <dbReference type="SAM" id="Phobius"/>
    </source>
</evidence>
<keyword evidence="3 5" id="KW-1133">Transmembrane helix</keyword>
<dbReference type="GO" id="GO:0022857">
    <property type="term" value="F:transmembrane transporter activity"/>
    <property type="evidence" value="ECO:0007669"/>
    <property type="project" value="InterPro"/>
</dbReference>
<dbReference type="EMBL" id="LOBU02000001">
    <property type="protein sequence ID" value="OKA11442.1"/>
    <property type="molecule type" value="Genomic_DNA"/>
</dbReference>
<reference evidence="8 10" key="2">
    <citation type="submission" date="2016-11" db="EMBL/GenBank/DDBJ databases">
        <title>Genome sequencing of Amycolatopsis regifaucium.</title>
        <authorList>
            <person name="Mayilraj S."/>
            <person name="Kaur N."/>
        </authorList>
    </citation>
    <scope>NUCLEOTIDE SEQUENCE [LARGE SCALE GENOMIC DNA]</scope>
    <source>
        <strain evidence="8 10">GY080</strain>
    </source>
</reference>
<keyword evidence="4 5" id="KW-0472">Membrane</keyword>
<evidence type="ECO:0000256" key="2">
    <source>
        <dbReference type="ARBA" id="ARBA00022692"/>
    </source>
</evidence>
<comment type="caution">
    <text evidence="7">The sequence shown here is derived from an EMBL/GenBank/DDBJ whole genome shotgun (WGS) entry which is preliminary data.</text>
</comment>
<dbReference type="Gene3D" id="1.20.1720.10">
    <property type="entry name" value="Multidrug resistance protein D"/>
    <property type="match status" value="1"/>
</dbReference>
<dbReference type="AlphaFoldDB" id="A0A154MWF5"/>
<accession>A0A154MWF5</accession>
<feature type="transmembrane region" description="Helical" evidence="5">
    <location>
        <begin position="174"/>
        <end position="197"/>
    </location>
</feature>
<feature type="transmembrane region" description="Helical" evidence="5">
    <location>
        <begin position="56"/>
        <end position="77"/>
    </location>
</feature>
<comment type="subcellular location">
    <subcellularLocation>
        <location evidence="1">Cell membrane</location>
        <topology evidence="1">Multi-pass membrane protein</topology>
    </subcellularLocation>
</comment>
<dbReference type="EMBL" id="LQCI01000002">
    <property type="protein sequence ID" value="KZB88330.1"/>
    <property type="molecule type" value="Genomic_DNA"/>
</dbReference>
<organism evidence="7 9">
    <name type="scientific">Amycolatopsis regifaucium</name>
    <dbReference type="NCBI Taxonomy" id="546365"/>
    <lineage>
        <taxon>Bacteria</taxon>
        <taxon>Bacillati</taxon>
        <taxon>Actinomycetota</taxon>
        <taxon>Actinomycetes</taxon>
        <taxon>Pseudonocardiales</taxon>
        <taxon>Pseudonocardiaceae</taxon>
        <taxon>Amycolatopsis</taxon>
    </lineage>
</organism>
<dbReference type="SUPFAM" id="SSF103473">
    <property type="entry name" value="MFS general substrate transporter"/>
    <property type="match status" value="1"/>
</dbReference>
<feature type="transmembrane region" description="Helical" evidence="5">
    <location>
        <begin position="306"/>
        <end position="331"/>
    </location>
</feature>
<dbReference type="PANTHER" id="PTHR42718">
    <property type="entry name" value="MAJOR FACILITATOR SUPERFAMILY MULTIDRUG TRANSPORTER MFSC"/>
    <property type="match status" value="1"/>
</dbReference>
<feature type="transmembrane region" description="Helical" evidence="5">
    <location>
        <begin position="401"/>
        <end position="421"/>
    </location>
</feature>
<feature type="transmembrane region" description="Helical" evidence="5">
    <location>
        <begin position="147"/>
        <end position="168"/>
    </location>
</feature>
<dbReference type="InterPro" id="IPR020846">
    <property type="entry name" value="MFS_dom"/>
</dbReference>
<feature type="transmembrane region" description="Helical" evidence="5">
    <location>
        <begin position="235"/>
        <end position="251"/>
    </location>
</feature>
<dbReference type="InterPro" id="IPR036259">
    <property type="entry name" value="MFS_trans_sf"/>
</dbReference>
<proteinExistence type="predicted"/>
<keyword evidence="2 5" id="KW-0812">Transmembrane</keyword>
<dbReference type="Pfam" id="PF07690">
    <property type="entry name" value="MFS_1"/>
    <property type="match status" value="1"/>
</dbReference>
<feature type="transmembrane region" description="Helical" evidence="5">
    <location>
        <begin position="367"/>
        <end position="389"/>
    </location>
</feature>
<name>A0A154MWF5_9PSEU</name>
<feature type="transmembrane region" description="Helical" evidence="5">
    <location>
        <begin position="89"/>
        <end position="106"/>
    </location>
</feature>
<gene>
    <name evidence="8" type="ORF">ATP06_0200880</name>
    <name evidence="7" type="ORF">AVL48_20490</name>
</gene>
<dbReference type="Gene3D" id="1.20.1250.20">
    <property type="entry name" value="MFS general substrate transporter like domains"/>
    <property type="match status" value="1"/>
</dbReference>
<evidence type="ECO:0000256" key="4">
    <source>
        <dbReference type="ARBA" id="ARBA00023136"/>
    </source>
</evidence>
<dbReference type="RefSeq" id="WP_061983642.1">
    <property type="nucleotide sequence ID" value="NZ_FOPQ01000004.1"/>
</dbReference>